<organism evidence="1 2">
    <name type="scientific">Smallanthus sonchifolius</name>
    <dbReference type="NCBI Taxonomy" id="185202"/>
    <lineage>
        <taxon>Eukaryota</taxon>
        <taxon>Viridiplantae</taxon>
        <taxon>Streptophyta</taxon>
        <taxon>Embryophyta</taxon>
        <taxon>Tracheophyta</taxon>
        <taxon>Spermatophyta</taxon>
        <taxon>Magnoliopsida</taxon>
        <taxon>eudicotyledons</taxon>
        <taxon>Gunneridae</taxon>
        <taxon>Pentapetalae</taxon>
        <taxon>asterids</taxon>
        <taxon>campanulids</taxon>
        <taxon>Asterales</taxon>
        <taxon>Asteraceae</taxon>
        <taxon>Asteroideae</taxon>
        <taxon>Heliantheae alliance</taxon>
        <taxon>Millerieae</taxon>
        <taxon>Smallanthus</taxon>
    </lineage>
</organism>
<reference evidence="1 2" key="2">
    <citation type="journal article" date="2022" name="Mol. Ecol. Resour.">
        <title>The genomes of chicory, endive, great burdock and yacon provide insights into Asteraceae paleo-polyploidization history and plant inulin production.</title>
        <authorList>
            <person name="Fan W."/>
            <person name="Wang S."/>
            <person name="Wang H."/>
            <person name="Wang A."/>
            <person name="Jiang F."/>
            <person name="Liu H."/>
            <person name="Zhao H."/>
            <person name="Xu D."/>
            <person name="Zhang Y."/>
        </authorList>
    </citation>
    <scope>NUCLEOTIDE SEQUENCE [LARGE SCALE GENOMIC DNA]</scope>
    <source>
        <strain evidence="2">cv. Yunnan</strain>
        <tissue evidence="1">Leaves</tissue>
    </source>
</reference>
<protein>
    <submittedName>
        <fullName evidence="1">Uncharacterized protein</fullName>
    </submittedName>
</protein>
<proteinExistence type="predicted"/>
<evidence type="ECO:0000313" key="1">
    <source>
        <dbReference type="EMBL" id="KAI3803349.1"/>
    </source>
</evidence>
<dbReference type="EMBL" id="CM042027">
    <property type="protein sequence ID" value="KAI3803349.1"/>
    <property type="molecule type" value="Genomic_DNA"/>
</dbReference>
<keyword evidence="2" id="KW-1185">Reference proteome</keyword>
<gene>
    <name evidence="1" type="ORF">L1987_31500</name>
</gene>
<name>A0ACB9I550_9ASTR</name>
<evidence type="ECO:0000313" key="2">
    <source>
        <dbReference type="Proteomes" id="UP001056120"/>
    </source>
</evidence>
<sequence length="498" mass="56978">MRRHEGVTCDTPKPLFIRLKAHRAAYLHLLHSLVFAKQIPFSFLNLPYILSDFVHRATGKKHKKDMVDTELAVPKEEDDDVQPQTVAAPEEHSKKKHKNKKIRKREEQIEVKIETVNGSSDKSLPLIGYFPSGYDPEKRQRAEEPRVRVLKHAKRNNRLQLVVSPNQSSPVNFIGTNYSGEAAAPQMCSYALGVLDKQTQTLKIVQIEANKIFRLEPRFEDQDNAADEASIKVENEATVEDSKIKFNFSTKKSERTAKKERALRAYHDPEAQEDLNSKMADAMVNTEALKVGAETSSIARNIPPHDISATRPQQAYPLEKIILKGEWRYLLDIAELLQEGKAISPEAYPLFVCNRIHKIEEVKDEEARESLACIFSYINHLIKFKDKHSMDGFSSAKHHKLPNILTPKFNNMFANAESKRLADDKRALLISYVLVLTLFVDNFKTEFSDIAKDLRMSAGGLRPHFEYLGCKFVRENNIMLATLPAPLKFPEVRIRRRR</sequence>
<comment type="caution">
    <text evidence="1">The sequence shown here is derived from an EMBL/GenBank/DDBJ whole genome shotgun (WGS) entry which is preliminary data.</text>
</comment>
<accession>A0ACB9I550</accession>
<reference evidence="2" key="1">
    <citation type="journal article" date="2022" name="Mol. Ecol. Resour.">
        <title>The genomes of chicory, endive, great burdock and yacon provide insights into Asteraceae palaeo-polyploidization history and plant inulin production.</title>
        <authorList>
            <person name="Fan W."/>
            <person name="Wang S."/>
            <person name="Wang H."/>
            <person name="Wang A."/>
            <person name="Jiang F."/>
            <person name="Liu H."/>
            <person name="Zhao H."/>
            <person name="Xu D."/>
            <person name="Zhang Y."/>
        </authorList>
    </citation>
    <scope>NUCLEOTIDE SEQUENCE [LARGE SCALE GENOMIC DNA]</scope>
    <source>
        <strain evidence="2">cv. Yunnan</strain>
    </source>
</reference>
<dbReference type="Proteomes" id="UP001056120">
    <property type="component" value="Linkage Group LG10"/>
</dbReference>